<dbReference type="EMBL" id="CAJVRL010000014">
    <property type="protein sequence ID" value="CAG8949479.1"/>
    <property type="molecule type" value="Genomic_DNA"/>
</dbReference>
<dbReference type="Proteomes" id="UP000696280">
    <property type="component" value="Unassembled WGS sequence"/>
</dbReference>
<feature type="compositionally biased region" description="Polar residues" evidence="1">
    <location>
        <begin position="185"/>
        <end position="194"/>
    </location>
</feature>
<evidence type="ECO:0000313" key="3">
    <source>
        <dbReference type="Proteomes" id="UP000696280"/>
    </source>
</evidence>
<proteinExistence type="predicted"/>
<dbReference type="AlphaFoldDB" id="A0A9N9KLH5"/>
<organism evidence="2 3">
    <name type="scientific">Hymenoscyphus fraxineus</name>
    <dbReference type="NCBI Taxonomy" id="746836"/>
    <lineage>
        <taxon>Eukaryota</taxon>
        <taxon>Fungi</taxon>
        <taxon>Dikarya</taxon>
        <taxon>Ascomycota</taxon>
        <taxon>Pezizomycotina</taxon>
        <taxon>Leotiomycetes</taxon>
        <taxon>Helotiales</taxon>
        <taxon>Helotiaceae</taxon>
        <taxon>Hymenoscyphus</taxon>
    </lineage>
</organism>
<dbReference type="OrthoDB" id="3550781at2759"/>
<name>A0A9N9KLH5_9HELO</name>
<protein>
    <submittedName>
        <fullName evidence="2">Uncharacterized protein</fullName>
    </submittedName>
</protein>
<feature type="compositionally biased region" description="Basic and acidic residues" evidence="1">
    <location>
        <begin position="172"/>
        <end position="184"/>
    </location>
</feature>
<feature type="compositionally biased region" description="Low complexity" evidence="1">
    <location>
        <begin position="195"/>
        <end position="218"/>
    </location>
</feature>
<reference evidence="2" key="1">
    <citation type="submission" date="2021-07" db="EMBL/GenBank/DDBJ databases">
        <authorList>
            <person name="Durling M."/>
        </authorList>
    </citation>
    <scope>NUCLEOTIDE SEQUENCE</scope>
</reference>
<evidence type="ECO:0000313" key="2">
    <source>
        <dbReference type="EMBL" id="CAG8949479.1"/>
    </source>
</evidence>
<accession>A0A9N9KLH5</accession>
<sequence length="218" mass="24438">MQIEARSSTMAVACSSKAYEPSAYSDRNAKPWILVMSILLPDRQLPMEQRLKAVPIFFDTGASDNITTESFVKANKLPKYPIPLVDFKIYETANSKFIPTHYTVLELRDDENGIKEFCKVTFKIAEKLGGHKLLVGREFMNEQGFRLIRENTPGEIFVLTNAKAKQAALLERTERERKRAEEVRSSASTSTHGANSQGQSTSNSSRTSLSSSSTRHKT</sequence>
<gene>
    <name evidence="2" type="ORF">HYFRA_00007709</name>
</gene>
<comment type="caution">
    <text evidence="2">The sequence shown here is derived from an EMBL/GenBank/DDBJ whole genome shotgun (WGS) entry which is preliminary data.</text>
</comment>
<keyword evidence="3" id="KW-1185">Reference proteome</keyword>
<feature type="region of interest" description="Disordered" evidence="1">
    <location>
        <begin position="172"/>
        <end position="218"/>
    </location>
</feature>
<evidence type="ECO:0000256" key="1">
    <source>
        <dbReference type="SAM" id="MobiDB-lite"/>
    </source>
</evidence>